<reference evidence="9" key="1">
    <citation type="journal article" date="2023" name="Mol. Phylogenet. Evol.">
        <title>Genome-scale phylogeny and comparative genomics of the fungal order Sordariales.</title>
        <authorList>
            <person name="Hensen N."/>
            <person name="Bonometti L."/>
            <person name="Westerberg I."/>
            <person name="Brannstrom I.O."/>
            <person name="Guillou S."/>
            <person name="Cros-Aarteil S."/>
            <person name="Calhoun S."/>
            <person name="Haridas S."/>
            <person name="Kuo A."/>
            <person name="Mondo S."/>
            <person name="Pangilinan J."/>
            <person name="Riley R."/>
            <person name="LaButti K."/>
            <person name="Andreopoulos B."/>
            <person name="Lipzen A."/>
            <person name="Chen C."/>
            <person name="Yan M."/>
            <person name="Daum C."/>
            <person name="Ng V."/>
            <person name="Clum A."/>
            <person name="Steindorff A."/>
            <person name="Ohm R.A."/>
            <person name="Martin F."/>
            <person name="Silar P."/>
            <person name="Natvig D.O."/>
            <person name="Lalanne C."/>
            <person name="Gautier V."/>
            <person name="Ament-Velasquez S.L."/>
            <person name="Kruys A."/>
            <person name="Hutchinson M.I."/>
            <person name="Powell A.J."/>
            <person name="Barry K."/>
            <person name="Miller A.N."/>
            <person name="Grigoriev I.V."/>
            <person name="Debuchy R."/>
            <person name="Gladieux P."/>
            <person name="Hiltunen Thoren M."/>
            <person name="Johannesson H."/>
        </authorList>
    </citation>
    <scope>NUCLEOTIDE SEQUENCE</scope>
    <source>
        <strain evidence="9">CBS 118394</strain>
    </source>
</reference>
<keyword evidence="2 7" id="KW-0812">Transmembrane</keyword>
<comment type="caution">
    <text evidence="9">The sequence shown here is derived from an EMBL/GenBank/DDBJ whole genome shotgun (WGS) entry which is preliminary data.</text>
</comment>
<feature type="transmembrane region" description="Helical" evidence="7">
    <location>
        <begin position="220"/>
        <end position="242"/>
    </location>
</feature>
<evidence type="ECO:0000256" key="5">
    <source>
        <dbReference type="ARBA" id="ARBA00038359"/>
    </source>
</evidence>
<protein>
    <recommendedName>
        <fullName evidence="8">Rhodopsin domain-containing protein</fullName>
    </recommendedName>
</protein>
<evidence type="ECO:0000256" key="7">
    <source>
        <dbReference type="SAM" id="Phobius"/>
    </source>
</evidence>
<evidence type="ECO:0000313" key="9">
    <source>
        <dbReference type="EMBL" id="KAK3316402.1"/>
    </source>
</evidence>
<name>A0AAE0I0R6_9PEZI</name>
<evidence type="ECO:0000256" key="1">
    <source>
        <dbReference type="ARBA" id="ARBA00004141"/>
    </source>
</evidence>
<evidence type="ECO:0000256" key="6">
    <source>
        <dbReference type="SAM" id="MobiDB-lite"/>
    </source>
</evidence>
<dbReference type="InterPro" id="IPR049326">
    <property type="entry name" value="Rhodopsin_dom_fungi"/>
</dbReference>
<dbReference type="InterPro" id="IPR052337">
    <property type="entry name" value="SAT4-like"/>
</dbReference>
<dbReference type="Proteomes" id="UP001283341">
    <property type="component" value="Unassembled WGS sequence"/>
</dbReference>
<accession>A0AAE0I0R6</accession>
<comment type="similarity">
    <text evidence="5">Belongs to the SAT4 family.</text>
</comment>
<keyword evidence="3 7" id="KW-1133">Transmembrane helix</keyword>
<evidence type="ECO:0000313" key="10">
    <source>
        <dbReference type="Proteomes" id="UP001283341"/>
    </source>
</evidence>
<dbReference type="EMBL" id="JAUEDM010000005">
    <property type="protein sequence ID" value="KAK3316402.1"/>
    <property type="molecule type" value="Genomic_DNA"/>
</dbReference>
<organism evidence="9 10">
    <name type="scientific">Apodospora peruviana</name>
    <dbReference type="NCBI Taxonomy" id="516989"/>
    <lineage>
        <taxon>Eukaryota</taxon>
        <taxon>Fungi</taxon>
        <taxon>Dikarya</taxon>
        <taxon>Ascomycota</taxon>
        <taxon>Pezizomycotina</taxon>
        <taxon>Sordariomycetes</taxon>
        <taxon>Sordariomycetidae</taxon>
        <taxon>Sordariales</taxon>
        <taxon>Lasiosphaeriaceae</taxon>
        <taxon>Apodospora</taxon>
    </lineage>
</organism>
<sequence length="405" mass="45307">MSELEPDICQGDPELCAQGGDSVIACCIVFAVLCTLVLGMRFGVHWLDRRPTSLEDWILIPAWVLMMGLCTNVILSVKVGGVGRHEEYLKEFEPKTLTSWAQTLFVTELLHAPLIALEKSSILLLYRRLFSIQRWFRVTTLALIVYIWLWALSEWLVAIVQCIPVEYQWNKKIPGGHCINQLAYFRWICLPNMLHDVAVLLIPTPIIWKLQTGLRQKMALSVVFVLGSFGCVASLIRMYYFFNMDAFSDKTWASIQLMAWTVAEPGVILICACLPALWPLLQRFMSGIFSLRRKEKYGHGSHSVGNKAGTGSDNSRRRGGTGTDNNTTWSVHAGGLRRSLVPGTNNDSFVPLGDAASEEERRLGRYEMGSVTASHERARVATLNGNGIHVTRIWAVVQRPPTGAS</sequence>
<dbReference type="GO" id="GO:0016020">
    <property type="term" value="C:membrane"/>
    <property type="evidence" value="ECO:0007669"/>
    <property type="project" value="UniProtKB-SubCell"/>
</dbReference>
<evidence type="ECO:0000256" key="4">
    <source>
        <dbReference type="ARBA" id="ARBA00023136"/>
    </source>
</evidence>
<reference evidence="9" key="2">
    <citation type="submission" date="2023-06" db="EMBL/GenBank/DDBJ databases">
        <authorList>
            <consortium name="Lawrence Berkeley National Laboratory"/>
            <person name="Haridas S."/>
            <person name="Hensen N."/>
            <person name="Bonometti L."/>
            <person name="Westerberg I."/>
            <person name="Brannstrom I.O."/>
            <person name="Guillou S."/>
            <person name="Cros-Aarteil S."/>
            <person name="Calhoun S."/>
            <person name="Kuo A."/>
            <person name="Mondo S."/>
            <person name="Pangilinan J."/>
            <person name="Riley R."/>
            <person name="Labutti K."/>
            <person name="Andreopoulos B."/>
            <person name="Lipzen A."/>
            <person name="Chen C."/>
            <person name="Yanf M."/>
            <person name="Daum C."/>
            <person name="Ng V."/>
            <person name="Clum A."/>
            <person name="Steindorff A."/>
            <person name="Ohm R."/>
            <person name="Martin F."/>
            <person name="Silar P."/>
            <person name="Natvig D."/>
            <person name="Lalanne C."/>
            <person name="Gautier V."/>
            <person name="Ament-Velasquez S.L."/>
            <person name="Kruys A."/>
            <person name="Hutchinson M.I."/>
            <person name="Powell A.J."/>
            <person name="Barry K."/>
            <person name="Miller A.N."/>
            <person name="Grigoriev I.V."/>
            <person name="Debuchy R."/>
            <person name="Gladieux P."/>
            <person name="Thoren M.H."/>
            <person name="Johannesson H."/>
        </authorList>
    </citation>
    <scope>NUCLEOTIDE SEQUENCE</scope>
    <source>
        <strain evidence="9">CBS 118394</strain>
    </source>
</reference>
<keyword evidence="4 7" id="KW-0472">Membrane</keyword>
<evidence type="ECO:0000256" key="3">
    <source>
        <dbReference type="ARBA" id="ARBA00022989"/>
    </source>
</evidence>
<dbReference type="Pfam" id="PF20684">
    <property type="entry name" value="Fung_rhodopsin"/>
    <property type="match status" value="1"/>
</dbReference>
<dbReference type="PANTHER" id="PTHR33048:SF47">
    <property type="entry name" value="INTEGRAL MEMBRANE PROTEIN-RELATED"/>
    <property type="match status" value="1"/>
</dbReference>
<keyword evidence="10" id="KW-1185">Reference proteome</keyword>
<feature type="domain" description="Rhodopsin" evidence="8">
    <location>
        <begin position="40"/>
        <end position="283"/>
    </location>
</feature>
<feature type="transmembrane region" description="Helical" evidence="7">
    <location>
        <begin position="138"/>
        <end position="164"/>
    </location>
</feature>
<gene>
    <name evidence="9" type="ORF">B0H66DRAFT_604697</name>
</gene>
<feature type="region of interest" description="Disordered" evidence="6">
    <location>
        <begin position="298"/>
        <end position="329"/>
    </location>
</feature>
<dbReference type="PANTHER" id="PTHR33048">
    <property type="entry name" value="PTH11-LIKE INTEGRAL MEMBRANE PROTEIN (AFU_ORTHOLOGUE AFUA_5G11245)"/>
    <property type="match status" value="1"/>
</dbReference>
<feature type="transmembrane region" description="Helical" evidence="7">
    <location>
        <begin position="22"/>
        <end position="44"/>
    </location>
</feature>
<dbReference type="AlphaFoldDB" id="A0AAE0I0R6"/>
<feature type="transmembrane region" description="Helical" evidence="7">
    <location>
        <begin position="262"/>
        <end position="281"/>
    </location>
</feature>
<feature type="transmembrane region" description="Helical" evidence="7">
    <location>
        <begin position="56"/>
        <end position="77"/>
    </location>
</feature>
<proteinExistence type="inferred from homology"/>
<comment type="subcellular location">
    <subcellularLocation>
        <location evidence="1">Membrane</location>
        <topology evidence="1">Multi-pass membrane protein</topology>
    </subcellularLocation>
</comment>
<evidence type="ECO:0000256" key="2">
    <source>
        <dbReference type="ARBA" id="ARBA00022692"/>
    </source>
</evidence>
<evidence type="ECO:0000259" key="8">
    <source>
        <dbReference type="Pfam" id="PF20684"/>
    </source>
</evidence>